<dbReference type="KEGG" id="parq:DSM112329_01054"/>
<dbReference type="GO" id="GO:0005829">
    <property type="term" value="C:cytosol"/>
    <property type="evidence" value="ECO:0007669"/>
    <property type="project" value="TreeGrafter"/>
</dbReference>
<evidence type="ECO:0000313" key="3">
    <source>
        <dbReference type="EMBL" id="XAY04224.1"/>
    </source>
</evidence>
<dbReference type="EMBL" id="CP114014">
    <property type="protein sequence ID" value="XAY04224.1"/>
    <property type="molecule type" value="Genomic_DNA"/>
</dbReference>
<sequence length="186" mass="19611">MHRMSLPSLKGKLLIASPALVDPNFVRTVVLIAEHSGDGTLGLVLNRPSDSSVTESVDELRGVVEAGDPVYVGGPVQTDAVMVLAEFSDAALAAALVLEDIGFLPAEADLDAIAAATRRARVFAGHSGWAPGQLDDELEEGAWILLDARPDDVFAGDAEELWSRALERKGGAYAQLARVPEDPSVN</sequence>
<evidence type="ECO:0000256" key="2">
    <source>
        <dbReference type="HAMAP-Rule" id="MF_00758"/>
    </source>
</evidence>
<dbReference type="InterPro" id="IPR003774">
    <property type="entry name" value="AlgH-like"/>
</dbReference>
<dbReference type="HAMAP" id="MF_00758">
    <property type="entry name" value="UPF0301"/>
    <property type="match status" value="1"/>
</dbReference>
<reference evidence="3" key="1">
    <citation type="submission" date="2022-12" db="EMBL/GenBank/DDBJ databases">
        <title>Paraconexibacter alkalitolerans sp. nov. and Baekduia alba sp. nov., isolated from soil and emended description of the genera Paraconexibacter (Chun et al., 2020) and Baekduia (An et al., 2020).</title>
        <authorList>
            <person name="Vieira S."/>
            <person name="Huber K.J."/>
            <person name="Geppert A."/>
            <person name="Wolf J."/>
            <person name="Neumann-Schaal M."/>
            <person name="Muesken M."/>
            <person name="Overmann J."/>
        </authorList>
    </citation>
    <scope>NUCLEOTIDE SEQUENCE</scope>
    <source>
        <strain evidence="3">AEG42_29</strain>
    </source>
</reference>
<proteinExistence type="inferred from homology"/>
<protein>
    <recommendedName>
        <fullName evidence="2">UPF0301 protein DSM112329_01054</fullName>
    </recommendedName>
</protein>
<dbReference type="PANTHER" id="PTHR30327:SF1">
    <property type="entry name" value="UPF0301 PROTEIN YQGE"/>
    <property type="match status" value="1"/>
</dbReference>
<dbReference type="Gene3D" id="3.40.1740.10">
    <property type="entry name" value="VC0467-like"/>
    <property type="match status" value="1"/>
</dbReference>
<organism evidence="3">
    <name type="scientific">Paraconexibacter sp. AEG42_29</name>
    <dbReference type="NCBI Taxonomy" id="2997339"/>
    <lineage>
        <taxon>Bacteria</taxon>
        <taxon>Bacillati</taxon>
        <taxon>Actinomycetota</taxon>
        <taxon>Thermoleophilia</taxon>
        <taxon>Solirubrobacterales</taxon>
        <taxon>Paraconexibacteraceae</taxon>
        <taxon>Paraconexibacter</taxon>
    </lineage>
</organism>
<name>A0AAU7ARD8_9ACTN</name>
<accession>A0AAU7ARD8</accession>
<gene>
    <name evidence="3" type="ORF">DSM112329_01054</name>
</gene>
<dbReference type="Pfam" id="PF02622">
    <property type="entry name" value="DUF179"/>
    <property type="match status" value="1"/>
</dbReference>
<dbReference type="PANTHER" id="PTHR30327">
    <property type="entry name" value="UNCHARACTERIZED PROTEIN YQGE"/>
    <property type="match status" value="1"/>
</dbReference>
<dbReference type="AlphaFoldDB" id="A0AAU7ARD8"/>
<evidence type="ECO:0000256" key="1">
    <source>
        <dbReference type="ARBA" id="ARBA00009600"/>
    </source>
</evidence>
<dbReference type="SUPFAM" id="SSF143456">
    <property type="entry name" value="VC0467-like"/>
    <property type="match status" value="1"/>
</dbReference>
<comment type="similarity">
    <text evidence="1 2">Belongs to the UPF0301 (AlgH) family.</text>
</comment>